<accession>A0A2T2ZSN9</accession>
<sequence length="185" mass="20744">MAPTEAAILTNYLLLPAQLPAIITLKEFTELFPRAQQSSPHVRRLYRDLQIQRNALIDDVASDIEHEAKRGKVLRREALRANREAESQELDDELEIERALYGSKSGVSAKRHNIRSIIPELDSAADELEAAAKRLEDEEAELLQSIKQTVGSLSDLRYGRLSNAQLSKQVLDGLQTVQETCEAAR</sequence>
<evidence type="ECO:0000313" key="2">
    <source>
        <dbReference type="EMBL" id="PSR75296.1"/>
    </source>
</evidence>
<gene>
    <name evidence="2" type="ORF">BD289DRAFT_487165</name>
</gene>
<dbReference type="PANTHER" id="PTHR28064:SF1">
    <property type="entry name" value="INNER KINETOCHORE SUBUNIT NKP2"/>
    <property type="match status" value="1"/>
</dbReference>
<proteinExistence type="predicted"/>
<dbReference type="AlphaFoldDB" id="A0A2T2ZSN9"/>
<protein>
    <submittedName>
        <fullName evidence="2">Cnl2/NKP2 family protein-domain-containing protein</fullName>
    </submittedName>
</protein>
<reference evidence="2 3" key="1">
    <citation type="journal article" date="2018" name="Mycol. Prog.">
        <title>Coniella lustricola, a new species from submerged detritus.</title>
        <authorList>
            <person name="Raudabaugh D.B."/>
            <person name="Iturriaga T."/>
            <person name="Carver A."/>
            <person name="Mondo S."/>
            <person name="Pangilinan J."/>
            <person name="Lipzen A."/>
            <person name="He G."/>
            <person name="Amirebrahimi M."/>
            <person name="Grigoriev I.V."/>
            <person name="Miller A.N."/>
        </authorList>
    </citation>
    <scope>NUCLEOTIDE SEQUENCE [LARGE SCALE GENOMIC DNA]</scope>
    <source>
        <strain evidence="2 3">B22-T-1</strain>
    </source>
</reference>
<keyword evidence="1" id="KW-0175">Coiled coil</keyword>
<dbReference type="PANTHER" id="PTHR28064">
    <property type="entry name" value="INNER KINETOCHORE SUBUNIT NKP2"/>
    <property type="match status" value="1"/>
</dbReference>
<keyword evidence="3" id="KW-1185">Reference proteome</keyword>
<name>A0A2T2ZSN9_9PEZI</name>
<dbReference type="Pfam" id="PF09447">
    <property type="entry name" value="Cnl2_NKP2"/>
    <property type="match status" value="1"/>
</dbReference>
<evidence type="ECO:0000256" key="1">
    <source>
        <dbReference type="SAM" id="Coils"/>
    </source>
</evidence>
<dbReference type="GO" id="GO:0007059">
    <property type="term" value="P:chromosome segregation"/>
    <property type="evidence" value="ECO:0007669"/>
    <property type="project" value="TreeGrafter"/>
</dbReference>
<dbReference type="Proteomes" id="UP000241462">
    <property type="component" value="Unassembled WGS sequence"/>
</dbReference>
<dbReference type="GO" id="GO:0031511">
    <property type="term" value="C:Mis6-Sim4 complex"/>
    <property type="evidence" value="ECO:0007669"/>
    <property type="project" value="TreeGrafter"/>
</dbReference>
<dbReference type="OrthoDB" id="2311687at2759"/>
<evidence type="ECO:0000313" key="3">
    <source>
        <dbReference type="Proteomes" id="UP000241462"/>
    </source>
</evidence>
<dbReference type="InterPro" id="IPR018565">
    <property type="entry name" value="Nkp2/Cnl2"/>
</dbReference>
<organism evidence="2 3">
    <name type="scientific">Coniella lustricola</name>
    <dbReference type="NCBI Taxonomy" id="2025994"/>
    <lineage>
        <taxon>Eukaryota</taxon>
        <taxon>Fungi</taxon>
        <taxon>Dikarya</taxon>
        <taxon>Ascomycota</taxon>
        <taxon>Pezizomycotina</taxon>
        <taxon>Sordariomycetes</taxon>
        <taxon>Sordariomycetidae</taxon>
        <taxon>Diaporthales</taxon>
        <taxon>Schizoparmaceae</taxon>
        <taxon>Coniella</taxon>
    </lineage>
</organism>
<feature type="coiled-coil region" evidence="1">
    <location>
        <begin position="76"/>
        <end position="148"/>
    </location>
</feature>
<dbReference type="STRING" id="2025994.A0A2T2ZSN9"/>
<dbReference type="EMBL" id="KZ678777">
    <property type="protein sequence ID" value="PSR75296.1"/>
    <property type="molecule type" value="Genomic_DNA"/>
</dbReference>
<dbReference type="InParanoid" id="A0A2T2ZSN9"/>